<name>A0A643FCA7_IDEDE</name>
<accession>A0A643FCA7</accession>
<dbReference type="EMBL" id="VZPB01000026">
    <property type="protein sequence ID" value="KAB0581211.1"/>
    <property type="molecule type" value="Genomic_DNA"/>
</dbReference>
<protein>
    <submittedName>
        <fullName evidence="1">Uncharacterized protein</fullName>
    </submittedName>
</protein>
<dbReference type="OrthoDB" id="9838738at2"/>
<dbReference type="AlphaFoldDB" id="A0A643FCA7"/>
<dbReference type="Proteomes" id="UP000430120">
    <property type="component" value="Unassembled WGS sequence"/>
</dbReference>
<gene>
    <name evidence="1" type="ORF">F7Q92_12025</name>
</gene>
<evidence type="ECO:0000313" key="2">
    <source>
        <dbReference type="Proteomes" id="UP000430120"/>
    </source>
</evidence>
<reference evidence="1 2" key="1">
    <citation type="submission" date="2019-09" db="EMBL/GenBank/DDBJ databases">
        <title>Draft genome sequences of 48 bacterial type strains from the CCUG.</title>
        <authorList>
            <person name="Tunovic T."/>
            <person name="Pineiro-Iglesias B."/>
            <person name="Unosson C."/>
            <person name="Inganas E."/>
            <person name="Ohlen M."/>
            <person name="Cardew S."/>
            <person name="Jensie-Markopoulos S."/>
            <person name="Salva-Serra F."/>
            <person name="Jaen-Luchoro D."/>
            <person name="Karlsson R."/>
            <person name="Svensson-Stadler L."/>
            <person name="Chun J."/>
            <person name="Moore E."/>
        </authorList>
    </citation>
    <scope>NUCLEOTIDE SEQUENCE [LARGE SCALE GENOMIC DNA]</scope>
    <source>
        <strain evidence="1 2">CCUG 30977</strain>
    </source>
</reference>
<dbReference type="RefSeq" id="WP_151124389.1">
    <property type="nucleotide sequence ID" value="NZ_CP088082.1"/>
</dbReference>
<organism evidence="1 2">
    <name type="scientific">Ideonella dechloratans</name>
    <dbReference type="NCBI Taxonomy" id="36863"/>
    <lineage>
        <taxon>Bacteria</taxon>
        <taxon>Pseudomonadati</taxon>
        <taxon>Pseudomonadota</taxon>
        <taxon>Betaproteobacteria</taxon>
        <taxon>Burkholderiales</taxon>
        <taxon>Sphaerotilaceae</taxon>
        <taxon>Ideonella</taxon>
    </lineage>
</organism>
<evidence type="ECO:0000313" key="1">
    <source>
        <dbReference type="EMBL" id="KAB0581211.1"/>
    </source>
</evidence>
<comment type="caution">
    <text evidence="1">The sequence shown here is derived from an EMBL/GenBank/DDBJ whole genome shotgun (WGS) entry which is preliminary data.</text>
</comment>
<sequence length="109" mass="11885">MANLHLNIQPGDSTEEVCAKMIRHFSTDTGEAPADPVLAAGHRAAHAWRALMSTVDPDPEKVDALMRYVAPHRAHSGMAWQLLYLAVCSWRLTLRTPATVAAHADEVCA</sequence>
<proteinExistence type="predicted"/>
<keyword evidence="2" id="KW-1185">Reference proteome</keyword>